<keyword evidence="4" id="KW-0030">Aminoacyl-tRNA synthetase</keyword>
<evidence type="ECO:0000256" key="1">
    <source>
        <dbReference type="ARBA" id="ARBA00022598"/>
    </source>
</evidence>
<sequence length="71" mass="8137">PLLVLISPYAPHVAEQLYACVEFGKYIQPDELPNDYKGISEVAFPKFDESYLVESSKNYPISFNGKMRFTM</sequence>
<evidence type="ECO:0008006" key="7">
    <source>
        <dbReference type="Google" id="ProtNLM"/>
    </source>
</evidence>
<evidence type="ECO:0000313" key="5">
    <source>
        <dbReference type="EMBL" id="TYA94730.1"/>
    </source>
</evidence>
<organism evidence="5 6">
    <name type="scientific">Seonamhaeicola marinus</name>
    <dbReference type="NCBI Taxonomy" id="1912246"/>
    <lineage>
        <taxon>Bacteria</taxon>
        <taxon>Pseudomonadati</taxon>
        <taxon>Bacteroidota</taxon>
        <taxon>Flavobacteriia</taxon>
        <taxon>Flavobacteriales</taxon>
        <taxon>Flavobacteriaceae</taxon>
    </lineage>
</organism>
<keyword evidence="6" id="KW-1185">Reference proteome</keyword>
<protein>
    <recommendedName>
        <fullName evidence="7">Methionyl/Valyl/Leucyl/Isoleucyl-tRNA synthetase anticodon-binding domain-containing protein</fullName>
    </recommendedName>
</protein>
<feature type="non-terminal residue" evidence="5">
    <location>
        <position position="1"/>
    </location>
</feature>
<dbReference type="EMBL" id="VSDQ01000114">
    <property type="protein sequence ID" value="TYA94730.1"/>
    <property type="molecule type" value="Genomic_DNA"/>
</dbReference>
<dbReference type="GO" id="GO:0004812">
    <property type="term" value="F:aminoacyl-tRNA ligase activity"/>
    <property type="evidence" value="ECO:0007669"/>
    <property type="project" value="UniProtKB-KW"/>
</dbReference>
<name>A0A5D0JHV8_9FLAO</name>
<reference evidence="5 6" key="1">
    <citation type="submission" date="2019-08" db="EMBL/GenBank/DDBJ databases">
        <title>Seonamhaeicola sediminis sp. nov., isolated from marine sediment.</title>
        <authorList>
            <person name="Cao W.R."/>
        </authorList>
    </citation>
    <scope>NUCLEOTIDE SEQUENCE [LARGE SCALE GENOMIC DNA]</scope>
    <source>
        <strain evidence="5 6">B011</strain>
    </source>
</reference>
<dbReference type="SUPFAM" id="SSF47323">
    <property type="entry name" value="Anticodon-binding domain of a subclass of class I aminoacyl-tRNA synthetases"/>
    <property type="match status" value="1"/>
</dbReference>
<evidence type="ECO:0000256" key="2">
    <source>
        <dbReference type="ARBA" id="ARBA00022741"/>
    </source>
</evidence>
<dbReference type="Gene3D" id="1.10.730.10">
    <property type="entry name" value="Isoleucyl-tRNA Synthetase, Domain 1"/>
    <property type="match status" value="1"/>
</dbReference>
<evidence type="ECO:0000313" key="6">
    <source>
        <dbReference type="Proteomes" id="UP000323930"/>
    </source>
</evidence>
<dbReference type="Proteomes" id="UP000323930">
    <property type="component" value="Unassembled WGS sequence"/>
</dbReference>
<keyword evidence="2" id="KW-0547">Nucleotide-binding</keyword>
<accession>A0A5D0JHV8</accession>
<keyword evidence="1" id="KW-0436">Ligase</keyword>
<evidence type="ECO:0000256" key="3">
    <source>
        <dbReference type="ARBA" id="ARBA00022840"/>
    </source>
</evidence>
<proteinExistence type="predicted"/>
<gene>
    <name evidence="5" type="ORF">FUA24_01010</name>
</gene>
<comment type="caution">
    <text evidence="5">The sequence shown here is derived from an EMBL/GenBank/DDBJ whole genome shotgun (WGS) entry which is preliminary data.</text>
</comment>
<dbReference type="RefSeq" id="WP_148539675.1">
    <property type="nucleotide sequence ID" value="NZ_VSDQ01000114.1"/>
</dbReference>
<dbReference type="OrthoDB" id="9810365at2"/>
<dbReference type="InterPro" id="IPR009080">
    <property type="entry name" value="tRNAsynth_Ia_anticodon-bd"/>
</dbReference>
<dbReference type="AlphaFoldDB" id="A0A5D0JHV8"/>
<dbReference type="GO" id="GO:0006418">
    <property type="term" value="P:tRNA aminoacylation for protein translation"/>
    <property type="evidence" value="ECO:0007669"/>
    <property type="project" value="InterPro"/>
</dbReference>
<feature type="non-terminal residue" evidence="5">
    <location>
        <position position="71"/>
    </location>
</feature>
<dbReference type="GO" id="GO:0005524">
    <property type="term" value="F:ATP binding"/>
    <property type="evidence" value="ECO:0007669"/>
    <property type="project" value="UniProtKB-KW"/>
</dbReference>
<keyword evidence="3" id="KW-0067">ATP-binding</keyword>
<evidence type="ECO:0000256" key="4">
    <source>
        <dbReference type="ARBA" id="ARBA00023146"/>
    </source>
</evidence>